<organism evidence="2 3">
    <name type="scientific">Caligus rogercresseyi</name>
    <name type="common">Sea louse</name>
    <dbReference type="NCBI Taxonomy" id="217165"/>
    <lineage>
        <taxon>Eukaryota</taxon>
        <taxon>Metazoa</taxon>
        <taxon>Ecdysozoa</taxon>
        <taxon>Arthropoda</taxon>
        <taxon>Crustacea</taxon>
        <taxon>Multicrustacea</taxon>
        <taxon>Hexanauplia</taxon>
        <taxon>Copepoda</taxon>
        <taxon>Siphonostomatoida</taxon>
        <taxon>Caligidae</taxon>
        <taxon>Caligus</taxon>
    </lineage>
</organism>
<evidence type="ECO:0000313" key="2">
    <source>
        <dbReference type="EMBL" id="QQP38388.1"/>
    </source>
</evidence>
<sequence>MSLLLLFFLAGQEIILQMSSSSPDVPQKKIIFPSEVTQSDSPSRRSSPQMVGPVIRGMGQRKIAISQGAQDLSTAPNRAKEK</sequence>
<proteinExistence type="predicted"/>
<keyword evidence="3" id="KW-1185">Reference proteome</keyword>
<reference evidence="3" key="1">
    <citation type="submission" date="2021-01" db="EMBL/GenBank/DDBJ databases">
        <title>Caligus Genome Assembly.</title>
        <authorList>
            <person name="Gallardo-Escarate C."/>
        </authorList>
    </citation>
    <scope>NUCLEOTIDE SEQUENCE [LARGE SCALE GENOMIC DNA]</scope>
</reference>
<dbReference type="Proteomes" id="UP000595437">
    <property type="component" value="Chromosome 13"/>
</dbReference>
<name>A0A7T8GV55_CALRO</name>
<feature type="chain" id="PRO_5030991373" evidence="1">
    <location>
        <begin position="22"/>
        <end position="82"/>
    </location>
</feature>
<feature type="signal peptide" evidence="1">
    <location>
        <begin position="1"/>
        <end position="21"/>
    </location>
</feature>
<evidence type="ECO:0000313" key="3">
    <source>
        <dbReference type="Proteomes" id="UP000595437"/>
    </source>
</evidence>
<accession>A0A7T8GV55</accession>
<gene>
    <name evidence="2" type="ORF">FKW44_018952</name>
</gene>
<evidence type="ECO:0000256" key="1">
    <source>
        <dbReference type="SAM" id="SignalP"/>
    </source>
</evidence>
<dbReference type="AlphaFoldDB" id="A0A7T8GV55"/>
<feature type="non-terminal residue" evidence="2">
    <location>
        <position position="82"/>
    </location>
</feature>
<dbReference type="EMBL" id="CP045902">
    <property type="protein sequence ID" value="QQP38388.1"/>
    <property type="molecule type" value="Genomic_DNA"/>
</dbReference>
<keyword evidence="1" id="KW-0732">Signal</keyword>
<protein>
    <submittedName>
        <fullName evidence="2">Uncharacterized protein</fullName>
    </submittedName>
</protein>